<dbReference type="Proteomes" id="UP000054858">
    <property type="component" value="Unassembled WGS sequence"/>
</dbReference>
<keyword evidence="1" id="KW-0472">Membrane</keyword>
<accession>A0A0W0WX99</accession>
<comment type="caution">
    <text evidence="2">The sequence shown here is derived from an EMBL/GenBank/DDBJ whole genome shotgun (WGS) entry which is preliminary data.</text>
</comment>
<dbReference type="AlphaFoldDB" id="A0A0W0WX99"/>
<reference evidence="2 3" key="1">
    <citation type="submission" date="2015-11" db="EMBL/GenBank/DDBJ databases">
        <title>Genomic analysis of 38 Legionella species identifies large and diverse effector repertoires.</title>
        <authorList>
            <person name="Burstein D."/>
            <person name="Amaro F."/>
            <person name="Zusman T."/>
            <person name="Lifshitz Z."/>
            <person name="Cohen O."/>
            <person name="Gilbert J.A."/>
            <person name="Pupko T."/>
            <person name="Shuman H.A."/>
            <person name="Segal G."/>
        </authorList>
    </citation>
    <scope>NUCLEOTIDE SEQUENCE [LARGE SCALE GENOMIC DNA]</scope>
    <source>
        <strain evidence="2 3">Oak Ridge-10</strain>
    </source>
</reference>
<name>A0A0W0WX99_9GAMM</name>
<organism evidence="2 3">
    <name type="scientific">Legionella oakridgensis</name>
    <dbReference type="NCBI Taxonomy" id="29423"/>
    <lineage>
        <taxon>Bacteria</taxon>
        <taxon>Pseudomonadati</taxon>
        <taxon>Pseudomonadota</taxon>
        <taxon>Gammaproteobacteria</taxon>
        <taxon>Legionellales</taxon>
        <taxon>Legionellaceae</taxon>
        <taxon>Legionella</taxon>
    </lineage>
</organism>
<evidence type="ECO:0000256" key="1">
    <source>
        <dbReference type="SAM" id="Phobius"/>
    </source>
</evidence>
<keyword evidence="1" id="KW-1133">Transmembrane helix</keyword>
<protein>
    <submittedName>
        <fullName evidence="2">Uncharacterized protein</fullName>
    </submittedName>
</protein>
<proteinExistence type="predicted"/>
<sequence>MTTNCIYFYVMRLSWEEMRNFYLVAYCVKILHCSFSIKIFMFMKFAKSLSPVVTQGIKAHTSKSFGRLFSTTNIPIPHSTEHLKLQQKLFKLDNTPATIKTLPTSTKLVGLNVTPVKPCFLGTAPVYDPEILNALSLREKQEWLEIAEKYYGQIGHYELLCDVDCVTSSSDNGVPIYYLDHSLLEPTSYTSIKKALDLDTIAQIITHTKR</sequence>
<dbReference type="EMBL" id="LNYP01000031">
    <property type="protein sequence ID" value="KTD36953.1"/>
    <property type="molecule type" value="Genomic_DNA"/>
</dbReference>
<evidence type="ECO:0000313" key="3">
    <source>
        <dbReference type="Proteomes" id="UP000054858"/>
    </source>
</evidence>
<feature type="transmembrane region" description="Helical" evidence="1">
    <location>
        <begin position="20"/>
        <end position="41"/>
    </location>
</feature>
<dbReference type="PATRIC" id="fig|29423.5.peg.2191"/>
<gene>
    <name evidence="2" type="ORF">Loak_2089</name>
</gene>
<evidence type="ECO:0000313" key="2">
    <source>
        <dbReference type="EMBL" id="KTD36953.1"/>
    </source>
</evidence>
<keyword evidence="1" id="KW-0812">Transmembrane</keyword>